<dbReference type="InterPro" id="IPR012939">
    <property type="entry name" value="Glyco_hydro_92"/>
</dbReference>
<sequence length="118" mass="13056">MLSFRKIRAIEKCIICYSGRRFSVRLNQVCPGKNRFEIASPVFEKVAIRPGPAYARGRQFTIVAPDNSPVNIYIQSAKLNGKAYSKCFLDYTDITSGGTPEVTVGPHPMKILATDSCP</sequence>
<dbReference type="GO" id="GO:0000224">
    <property type="term" value="F:peptide-N4-(N-acetyl-beta-glucosaminyl)asparagine amidase activity"/>
    <property type="evidence" value="ECO:0007669"/>
    <property type="project" value="TreeGrafter"/>
</dbReference>
<dbReference type="Pfam" id="PF07971">
    <property type="entry name" value="Glyco_hydro_92"/>
    <property type="match status" value="1"/>
</dbReference>
<reference evidence="2 3" key="1">
    <citation type="submission" date="2019-05" db="EMBL/GenBank/DDBJ databases">
        <authorList>
            <person name="Qu J.-H."/>
        </authorList>
    </citation>
    <scope>NUCLEOTIDE SEQUENCE [LARGE SCALE GENOMIC DNA]</scope>
    <source>
        <strain evidence="2 3">Z12</strain>
    </source>
</reference>
<dbReference type="PANTHER" id="PTHR12143:SF39">
    <property type="entry name" value="SECRETED PROTEIN"/>
    <property type="match status" value="1"/>
</dbReference>
<dbReference type="PANTHER" id="PTHR12143">
    <property type="entry name" value="PEPTIDE N-GLYCANASE PNGASE -RELATED"/>
    <property type="match status" value="1"/>
</dbReference>
<keyword evidence="3" id="KW-1185">Reference proteome</keyword>
<gene>
    <name evidence="2" type="ORF">FEM55_15280</name>
</gene>
<evidence type="ECO:0000313" key="2">
    <source>
        <dbReference type="EMBL" id="TLU92110.1"/>
    </source>
</evidence>
<dbReference type="Gene3D" id="3.30.2080.10">
    <property type="entry name" value="GH92 mannosidase domain"/>
    <property type="match status" value="1"/>
</dbReference>
<dbReference type="GO" id="GO:0006516">
    <property type="term" value="P:glycoprotein catabolic process"/>
    <property type="evidence" value="ECO:0007669"/>
    <property type="project" value="TreeGrafter"/>
</dbReference>
<protein>
    <submittedName>
        <fullName evidence="2">Glycoside hydrolase family 92 protein</fullName>
    </submittedName>
</protein>
<dbReference type="Proteomes" id="UP000309788">
    <property type="component" value="Unassembled WGS sequence"/>
</dbReference>
<dbReference type="EMBL" id="VCEI01000025">
    <property type="protein sequence ID" value="TLU92110.1"/>
    <property type="molecule type" value="Genomic_DNA"/>
</dbReference>
<dbReference type="AlphaFoldDB" id="A0A5R9KBB0"/>
<dbReference type="OrthoDB" id="799632at2"/>
<dbReference type="InterPro" id="IPR050883">
    <property type="entry name" value="PNGase"/>
</dbReference>
<dbReference type="GO" id="GO:0005829">
    <property type="term" value="C:cytosol"/>
    <property type="evidence" value="ECO:0007669"/>
    <property type="project" value="TreeGrafter"/>
</dbReference>
<dbReference type="RefSeq" id="WP_138282219.1">
    <property type="nucleotide sequence ID" value="NZ_BMGE01000003.1"/>
</dbReference>
<feature type="domain" description="Glycosyl hydrolase family 92" evidence="1">
    <location>
        <begin position="28"/>
        <end position="105"/>
    </location>
</feature>
<evidence type="ECO:0000259" key="1">
    <source>
        <dbReference type="Pfam" id="PF07971"/>
    </source>
</evidence>
<evidence type="ECO:0000313" key="3">
    <source>
        <dbReference type="Proteomes" id="UP000309788"/>
    </source>
</evidence>
<keyword evidence="2" id="KW-0378">Hydrolase</keyword>
<name>A0A5R9KBB0_9BACT</name>
<comment type="caution">
    <text evidence="2">The sequence shown here is derived from an EMBL/GenBank/DDBJ whole genome shotgun (WGS) entry which is preliminary data.</text>
</comment>
<organism evidence="2 3">
    <name type="scientific">Dyadobacter sediminis</name>
    <dbReference type="NCBI Taxonomy" id="1493691"/>
    <lineage>
        <taxon>Bacteria</taxon>
        <taxon>Pseudomonadati</taxon>
        <taxon>Bacteroidota</taxon>
        <taxon>Cytophagia</taxon>
        <taxon>Cytophagales</taxon>
        <taxon>Spirosomataceae</taxon>
        <taxon>Dyadobacter</taxon>
    </lineage>
</organism>
<accession>A0A5R9KBB0</accession>
<proteinExistence type="predicted"/>